<protein>
    <submittedName>
        <fullName evidence="4">Putative repeat protein (TIGR01451 family)/fimbrial isopeptide formation D2 family protein</fullName>
    </submittedName>
</protein>
<keyword evidence="2" id="KW-0732">Signal</keyword>
<dbReference type="Gene3D" id="2.60.40.10">
    <property type="entry name" value="Immunoglobulins"/>
    <property type="match status" value="2"/>
</dbReference>
<feature type="domain" description="DUF7927" evidence="3">
    <location>
        <begin position="953"/>
        <end position="1074"/>
    </location>
</feature>
<dbReference type="PANTHER" id="PTHR34819">
    <property type="entry name" value="LARGE CYSTEINE-RICH PERIPLASMIC PROTEIN OMCB"/>
    <property type="match status" value="1"/>
</dbReference>
<dbReference type="Pfam" id="PF25549">
    <property type="entry name" value="DUF7927"/>
    <property type="match status" value="7"/>
</dbReference>
<feature type="signal peptide" evidence="2">
    <location>
        <begin position="1"/>
        <end position="26"/>
    </location>
</feature>
<organism evidence="4 5">
    <name type="scientific">Paramicrobacterium agarici</name>
    <dbReference type="NCBI Taxonomy" id="630514"/>
    <lineage>
        <taxon>Bacteria</taxon>
        <taxon>Bacillati</taxon>
        <taxon>Actinomycetota</taxon>
        <taxon>Actinomycetes</taxon>
        <taxon>Micrococcales</taxon>
        <taxon>Microbacteriaceae</taxon>
        <taxon>Paramicrobacterium</taxon>
    </lineage>
</organism>
<evidence type="ECO:0000313" key="4">
    <source>
        <dbReference type="EMBL" id="PFG30359.1"/>
    </source>
</evidence>
<reference evidence="4 5" key="1">
    <citation type="submission" date="2017-10" db="EMBL/GenBank/DDBJ databases">
        <title>Sequencing the genomes of 1000 actinobacteria strains.</title>
        <authorList>
            <person name="Klenk H.-P."/>
        </authorList>
    </citation>
    <scope>NUCLEOTIDE SEQUENCE [LARGE SCALE GENOMIC DNA]</scope>
    <source>
        <strain evidence="4 5">DSM 21798</strain>
    </source>
</reference>
<comment type="caution">
    <text evidence="4">The sequence shown here is derived from an EMBL/GenBank/DDBJ whole genome shotgun (WGS) entry which is preliminary data.</text>
</comment>
<dbReference type="Proteomes" id="UP000221369">
    <property type="component" value="Unassembled WGS sequence"/>
</dbReference>
<gene>
    <name evidence="4" type="ORF">ATJ78_1288</name>
</gene>
<keyword evidence="5" id="KW-1185">Reference proteome</keyword>
<feature type="domain" description="DUF7927" evidence="3">
    <location>
        <begin position="1089"/>
        <end position="1222"/>
    </location>
</feature>
<evidence type="ECO:0000256" key="1">
    <source>
        <dbReference type="SAM" id="Phobius"/>
    </source>
</evidence>
<dbReference type="NCBIfam" id="TIGR01451">
    <property type="entry name" value="B_ant_repeat"/>
    <property type="match status" value="1"/>
</dbReference>
<dbReference type="InterPro" id="IPR047589">
    <property type="entry name" value="DUF11_rpt"/>
</dbReference>
<dbReference type="InterPro" id="IPR013783">
    <property type="entry name" value="Ig-like_fold"/>
</dbReference>
<evidence type="ECO:0000256" key="2">
    <source>
        <dbReference type="SAM" id="SignalP"/>
    </source>
</evidence>
<dbReference type="PANTHER" id="PTHR34819:SF3">
    <property type="entry name" value="CELL SURFACE PROTEIN"/>
    <property type="match status" value="1"/>
</dbReference>
<dbReference type="EMBL" id="PDJE01000001">
    <property type="protein sequence ID" value="PFG30359.1"/>
    <property type="molecule type" value="Genomic_DNA"/>
</dbReference>
<keyword evidence="1" id="KW-0812">Transmembrane</keyword>
<feature type="domain" description="DUF7927" evidence="3">
    <location>
        <begin position="423"/>
        <end position="551"/>
    </location>
</feature>
<name>A0A2A9DWT0_9MICO</name>
<dbReference type="GO" id="GO:0005975">
    <property type="term" value="P:carbohydrate metabolic process"/>
    <property type="evidence" value="ECO:0007669"/>
    <property type="project" value="UniProtKB-ARBA"/>
</dbReference>
<keyword evidence="1" id="KW-1133">Transmembrane helix</keyword>
<evidence type="ECO:0000259" key="3">
    <source>
        <dbReference type="Pfam" id="PF25549"/>
    </source>
</evidence>
<feature type="domain" description="DUF7927" evidence="3">
    <location>
        <begin position="583"/>
        <end position="684"/>
    </location>
</feature>
<feature type="chain" id="PRO_5013173995" evidence="2">
    <location>
        <begin position="27"/>
        <end position="1403"/>
    </location>
</feature>
<dbReference type="InterPro" id="IPR057687">
    <property type="entry name" value="DUF7927"/>
</dbReference>
<feature type="domain" description="DUF7927" evidence="3">
    <location>
        <begin position="696"/>
        <end position="817"/>
    </location>
</feature>
<keyword evidence="1" id="KW-0472">Membrane</keyword>
<dbReference type="InterPro" id="IPR051172">
    <property type="entry name" value="Chlamydia_OmcB"/>
</dbReference>
<feature type="domain" description="DUF7927" evidence="3">
    <location>
        <begin position="1225"/>
        <end position="1355"/>
    </location>
</feature>
<feature type="transmembrane region" description="Helical" evidence="1">
    <location>
        <begin position="1372"/>
        <end position="1393"/>
    </location>
</feature>
<sequence length="1403" mass="145432">MGVVVALFAALLSFIALVAPASSAHAASTPLPSTITDGNRFFAYLKSGETLSVSVAPASPGVSMTVTVTDPDGAVAGGNGTYTATSEGIYTVETDVTYPDGLHWDITVRDGSTEKTGRVWVERYNMAQTVNQTVSELPLWMVNNSGYVYSVVLRDFNGIKSSITADSVGNAVSGEDCATPRYASTEYENAALGCGEQYRLFFEEPSDELPPSAQSAAGARPILPETLTKEDLEVTDLTYAAASPNSSTAGTLTWTPPQRYSGGYTIDIDADGNGSYDDDVDRSIPMGADGTGDTTSFEFDGLDAQGNPIATCVPVKARVHFDRLGEIHLQQNDVEQRTLSMTRLNGPGAPDSTMYWNDQTALSESRVNSTPITDGRAGIDSTGGAHGWAYDVNSWGNERWIDDWTYLPIDKTAATVSIAGSCLDIEKTSDMTVDSRPGDTITFEVTATNNGELPYTEDTPAVVTDDLSAVLDDAEYDDNAAASASDGSTTSDPSYAEPLIGWSGPLAVGESVTISYSVTLTGGGDGSVRNVAFAGGGETPVCDPPTEDGTDPDTGIPCAEVDKPMPKLSIAKVADRTDLPGIGETVTYTVTIANEGPGDYTDAAPATFTDDFTDVLDDATFDESTIDASAGEATYDGPTLSWSGALAAGAEATVSYTFTYTGGGDNVLRNAACVPEDEVAQGAAACSTRTVPTGALTQSKAVNPDSGSEVRAGQEVTYTLTFNSVGEATVDVSTYDDLSDLLDDAALTGDPVVDGAGLTAVVDGERIVIEGSIAAGDTVTVTYTVVVNAYEEQGDHSLGNVLADPDGTACAEGACETENPVQHLSVEKTSDAQDDVNTGDTVTYEVTVTNDGESDFTEDATATAHDDLAGVLDDAQWNDDASAESGALSYDEPTLTWTGSLAAGASVTITYTVTITNQGDHELANVASLPDDLCDDADAPCESTVTTPLPHVTPAKSSDPATGEDVAAGQDVTYTLSFTNDGQAAGPVDSTDDLSGVLDDAELTGDPVSSSSAVQAILDGDALRVTGSIEPGETVTVTYVVTIGPDGERGDNVADNVLTPDTPPYVCAEDDPECDPFVPPTTSHNMGELDDWKTVDPASGSTVRPGQAVTYTLHFENTGTADIDVARDDVLTQVLDDAQVSTAPTASDESLTVSDIEDGRFTVAGTLEAGQLVTVTYTVTVNADGERGDDRLGNFLVDEGAEPPATCEPADGERADCTVNHVSNVVVTKSADPASGAQVGEGQEVTYTITFVNVSTNADAEAVAVDYTDHMSDVLDDATLTGNPAASSDDVSTTVSADTIVMAGAVATGETIRVTYTVTVKDYDEQGNHVLGNVIAVTGEEPVCAPDSPLCTSHETTKPAPSALPWTGVDGAVPALIAALLLLISGGTALIMVRRRREAGDIE</sequence>
<accession>A0A2A9DWT0</accession>
<evidence type="ECO:0000313" key="5">
    <source>
        <dbReference type="Proteomes" id="UP000221369"/>
    </source>
</evidence>
<proteinExistence type="predicted"/>
<feature type="domain" description="DUF7927" evidence="3">
    <location>
        <begin position="824"/>
        <end position="941"/>
    </location>
</feature>